<reference evidence="3" key="1">
    <citation type="submission" date="2022-07" db="EMBL/GenBank/DDBJ databases">
        <title>Phylogenomic reconstructions and comparative analyses of Kickxellomycotina fungi.</title>
        <authorList>
            <person name="Reynolds N.K."/>
            <person name="Stajich J.E."/>
            <person name="Barry K."/>
            <person name="Grigoriev I.V."/>
            <person name="Crous P."/>
            <person name="Smith M.E."/>
        </authorList>
    </citation>
    <scope>NUCLEOTIDE SEQUENCE</scope>
    <source>
        <strain evidence="3">RSA 1196</strain>
    </source>
</reference>
<sequence>MTTPTPARLRRRNEQYAANINKRGQARAEKQRQKAAEATNATTTTSATRAGGNEMNTFPDEVVPQAAPPKLNPYVAGGILVLLVGSLVAQIFGHLLL</sequence>
<evidence type="ECO:0008006" key="5">
    <source>
        <dbReference type="Google" id="ProtNLM"/>
    </source>
</evidence>
<accession>A0A9W8AL22</accession>
<feature type="region of interest" description="Disordered" evidence="1">
    <location>
        <begin position="1"/>
        <end position="65"/>
    </location>
</feature>
<name>A0A9W8AL22_9FUNG</name>
<evidence type="ECO:0000313" key="3">
    <source>
        <dbReference type="EMBL" id="KAJ1959142.1"/>
    </source>
</evidence>
<keyword evidence="2" id="KW-0812">Transmembrane</keyword>
<evidence type="ECO:0000256" key="2">
    <source>
        <dbReference type="SAM" id="Phobius"/>
    </source>
</evidence>
<protein>
    <recommendedName>
        <fullName evidence="5">Stress-associated endoplasmic reticulum protein</fullName>
    </recommendedName>
</protein>
<evidence type="ECO:0000256" key="1">
    <source>
        <dbReference type="SAM" id="MobiDB-lite"/>
    </source>
</evidence>
<organism evidence="3 4">
    <name type="scientific">Dispira parvispora</name>
    <dbReference type="NCBI Taxonomy" id="1520584"/>
    <lineage>
        <taxon>Eukaryota</taxon>
        <taxon>Fungi</taxon>
        <taxon>Fungi incertae sedis</taxon>
        <taxon>Zoopagomycota</taxon>
        <taxon>Kickxellomycotina</taxon>
        <taxon>Dimargaritomycetes</taxon>
        <taxon>Dimargaritales</taxon>
        <taxon>Dimargaritaceae</taxon>
        <taxon>Dispira</taxon>
    </lineage>
</organism>
<keyword evidence="2" id="KW-1133">Transmembrane helix</keyword>
<gene>
    <name evidence="3" type="ORF">IWQ62_004731</name>
</gene>
<dbReference type="Proteomes" id="UP001150925">
    <property type="component" value="Unassembled WGS sequence"/>
</dbReference>
<dbReference type="AlphaFoldDB" id="A0A9W8AL22"/>
<feature type="compositionally biased region" description="Basic and acidic residues" evidence="1">
    <location>
        <begin position="26"/>
        <end position="35"/>
    </location>
</feature>
<feature type="transmembrane region" description="Helical" evidence="2">
    <location>
        <begin position="74"/>
        <end position="96"/>
    </location>
</feature>
<feature type="compositionally biased region" description="Low complexity" evidence="1">
    <location>
        <begin position="36"/>
        <end position="50"/>
    </location>
</feature>
<proteinExistence type="predicted"/>
<keyword evidence="4" id="KW-1185">Reference proteome</keyword>
<comment type="caution">
    <text evidence="3">The sequence shown here is derived from an EMBL/GenBank/DDBJ whole genome shotgun (WGS) entry which is preliminary data.</text>
</comment>
<dbReference type="EMBL" id="JANBPY010001670">
    <property type="protein sequence ID" value="KAJ1959142.1"/>
    <property type="molecule type" value="Genomic_DNA"/>
</dbReference>
<evidence type="ECO:0000313" key="4">
    <source>
        <dbReference type="Proteomes" id="UP001150925"/>
    </source>
</evidence>
<keyword evidence="2" id="KW-0472">Membrane</keyword>